<dbReference type="GO" id="GO:0016787">
    <property type="term" value="F:hydrolase activity"/>
    <property type="evidence" value="ECO:0007669"/>
    <property type="project" value="InterPro"/>
</dbReference>
<protein>
    <recommendedName>
        <fullName evidence="7">Hydantoinase</fullName>
    </recommendedName>
</protein>
<sequence>MAIEKVFRVGVDVGGTNTDCVILNPSESDTPNRGILSAVKTPTTANVTEGIVKAIEGAISQCSGLSRESISAVMIGTTSFINAVVQADERSLRPVGVLRICGPYAKENPAFLDFPPVLARIMNGRVAYLDGGLEFDTREIMELDEQQVRDECQALREKGITDVAVCGIFSPLDLEGLHEARVKRIVLEELPDADVVLSRDVGQLGFLERENATILNTSILKFARKTIRGFKEAMDWLGLSCPLFLTQNDGTIIDADAAETTPIKTFNSGPTNSMSGAAYLAGLDTASGNLPKAQVIVADVGGTTCDVCALLPSGFPRQAGTWVEIGGVRCAFPMPEVQSVALGGGTRVEERDGQVHIGPESTGHRLLQEGLVFGGSTLTTTDVVVASGKAEIGDVSKVGHVPSHVIEQARLKIKHLLEAAIDSMKLSADDCICVMVGGGSIVQMDELRGVGQTIRPQFHDCANAVGAAIARVSGQIDIVKVLEGLEEDKVIAEVCDEARRRAIDAGADVDKVKITEIENLPLQYVSTRASRLVVKAAGPLARKALLKGGASLPSEVNTKEFAELISSKQEQSNAEKNPLDFIVSPSAHVEVADYRPEVDENGVWWVSEIDCEFLAMGASILACGGGGPGYLCYMAGRDAIRRGKRMSVIDIDALPDDAWIMGNISYGAPTVTLERTPSGTEGIDATDAMLTMFPGVEMSAQIALEIGGMNAIRPLITGIHYGVPTVDGDFMGRAYPRLYLKTPFLYDWMAMPATQADGNGNVVTVNKATSIRKVEKIHRKAGHELGLFSQLVIPPMDVATAKKVACLGTTSLAWYIGRAVYQARQEKRSITDAIVAANPSGKVLYTGKIVHVHRYVSSGGYTEGSVRLAPISSEEQEYGDSVSGESRHLHLPFQNEYLLAELIDPETPNSRLSATGGSEKKQAPEGEVLCTVPDLISLVGSDGYALGTQDVRYGVRVSAVAFVANPHWYTPKGVATGGPKEFGYDMDFRPLGPAYYEPKSVMKEFGPVG</sequence>
<dbReference type="RefSeq" id="XP_064662250.1">
    <property type="nucleotide sequence ID" value="XM_064799495.1"/>
</dbReference>
<dbReference type="Gene3D" id="3.30.420.40">
    <property type="match status" value="1"/>
</dbReference>
<evidence type="ECO:0000259" key="1">
    <source>
        <dbReference type="Pfam" id="PF01968"/>
    </source>
</evidence>
<dbReference type="Proteomes" id="UP001337655">
    <property type="component" value="Unassembled WGS sequence"/>
</dbReference>
<evidence type="ECO:0008006" key="7">
    <source>
        <dbReference type="Google" id="ProtNLM"/>
    </source>
</evidence>
<dbReference type="Gene3D" id="2.40.390.10">
    <property type="entry name" value="CV3147-like"/>
    <property type="match status" value="1"/>
</dbReference>
<gene>
    <name evidence="5" type="ORF">LTR77_002236</name>
</gene>
<dbReference type="InterPro" id="IPR008040">
    <property type="entry name" value="Hydant_A_N"/>
</dbReference>
<name>A0AAV9PIL4_9PEZI</name>
<keyword evidence="6" id="KW-1185">Reference proteome</keyword>
<feature type="domain" description="Hydantoinase/oxoprolinase N-terminal" evidence="2">
    <location>
        <begin position="8"/>
        <end position="189"/>
    </location>
</feature>
<evidence type="ECO:0000313" key="6">
    <source>
        <dbReference type="Proteomes" id="UP001337655"/>
    </source>
</evidence>
<dbReference type="PANTHER" id="PTHR11365:SF10">
    <property type="entry name" value="HYDANTOINASE_OXOPROLINASE"/>
    <property type="match status" value="1"/>
</dbReference>
<dbReference type="Pfam" id="PF01968">
    <property type="entry name" value="Hydantoinase_A"/>
    <property type="match status" value="1"/>
</dbReference>
<dbReference type="GeneID" id="89923583"/>
<dbReference type="Pfam" id="PF05378">
    <property type="entry name" value="Hydant_A_N"/>
    <property type="match status" value="1"/>
</dbReference>
<dbReference type="SUPFAM" id="SSF160991">
    <property type="entry name" value="CV3147-like"/>
    <property type="match status" value="1"/>
</dbReference>
<dbReference type="InterPro" id="IPR010318">
    <property type="entry name" value="S-Me-THD_N"/>
</dbReference>
<dbReference type="Pfam" id="PF20906">
    <property type="entry name" value="S-Me-THD_C"/>
    <property type="match status" value="1"/>
</dbReference>
<dbReference type="InterPro" id="IPR045079">
    <property type="entry name" value="Oxoprolinase-like"/>
</dbReference>
<accession>A0AAV9PIL4</accession>
<dbReference type="Pfam" id="PF06032">
    <property type="entry name" value="S-Me-THD_N"/>
    <property type="match status" value="1"/>
</dbReference>
<dbReference type="SUPFAM" id="SSF53067">
    <property type="entry name" value="Actin-like ATPase domain"/>
    <property type="match status" value="2"/>
</dbReference>
<dbReference type="InterPro" id="IPR002821">
    <property type="entry name" value="Hydantoinase_A"/>
</dbReference>
<reference evidence="5 6" key="1">
    <citation type="submission" date="2023-08" db="EMBL/GenBank/DDBJ databases">
        <title>Black Yeasts Isolated from many extreme environments.</title>
        <authorList>
            <person name="Coleine C."/>
            <person name="Stajich J.E."/>
            <person name="Selbmann L."/>
        </authorList>
    </citation>
    <scope>NUCLEOTIDE SEQUENCE [LARGE SCALE GENOMIC DNA]</scope>
    <source>
        <strain evidence="5 6">CCFEE 5935</strain>
    </source>
</reference>
<dbReference type="InterPro" id="IPR027479">
    <property type="entry name" value="S-Me-THD_N_sf"/>
</dbReference>
<dbReference type="EMBL" id="JAVRRT010000003">
    <property type="protein sequence ID" value="KAK5173555.1"/>
    <property type="molecule type" value="Genomic_DNA"/>
</dbReference>
<feature type="domain" description="S-Me-THD N-terminal" evidence="3">
    <location>
        <begin position="610"/>
        <end position="766"/>
    </location>
</feature>
<dbReference type="InterPro" id="IPR048350">
    <property type="entry name" value="S-Me-THD-like_C"/>
</dbReference>
<organism evidence="5 6">
    <name type="scientific">Saxophila tyrrhenica</name>
    <dbReference type="NCBI Taxonomy" id="1690608"/>
    <lineage>
        <taxon>Eukaryota</taxon>
        <taxon>Fungi</taxon>
        <taxon>Dikarya</taxon>
        <taxon>Ascomycota</taxon>
        <taxon>Pezizomycotina</taxon>
        <taxon>Dothideomycetes</taxon>
        <taxon>Dothideomycetidae</taxon>
        <taxon>Mycosphaerellales</taxon>
        <taxon>Extremaceae</taxon>
        <taxon>Saxophila</taxon>
    </lineage>
</organism>
<feature type="domain" description="S-Me-THD-like C-terminal" evidence="4">
    <location>
        <begin position="772"/>
        <end position="991"/>
    </location>
</feature>
<dbReference type="Gene3D" id="3.40.1610.10">
    <property type="entry name" value="CV3147-like domain"/>
    <property type="match status" value="1"/>
</dbReference>
<evidence type="ECO:0000259" key="2">
    <source>
        <dbReference type="Pfam" id="PF05378"/>
    </source>
</evidence>
<feature type="domain" description="Hydantoinase A/oxoprolinase" evidence="1">
    <location>
        <begin position="209"/>
        <end position="389"/>
    </location>
</feature>
<dbReference type="PANTHER" id="PTHR11365">
    <property type="entry name" value="5-OXOPROLINASE RELATED"/>
    <property type="match status" value="1"/>
</dbReference>
<evidence type="ECO:0000259" key="4">
    <source>
        <dbReference type="Pfam" id="PF20906"/>
    </source>
</evidence>
<evidence type="ECO:0000259" key="3">
    <source>
        <dbReference type="Pfam" id="PF06032"/>
    </source>
</evidence>
<evidence type="ECO:0000313" key="5">
    <source>
        <dbReference type="EMBL" id="KAK5173555.1"/>
    </source>
</evidence>
<proteinExistence type="predicted"/>
<dbReference type="InterPro" id="IPR043129">
    <property type="entry name" value="ATPase_NBD"/>
</dbReference>
<comment type="caution">
    <text evidence="5">The sequence shown here is derived from an EMBL/GenBank/DDBJ whole genome shotgun (WGS) entry which is preliminary data.</text>
</comment>
<dbReference type="AlphaFoldDB" id="A0AAV9PIL4"/>
<dbReference type="InterPro" id="IPR024071">
    <property type="entry name" value="S-Me-THD_C_sf"/>
</dbReference>